<organism evidence="2 3">
    <name type="scientific">Algoriphagus limi</name>
    <dbReference type="NCBI Taxonomy" id="2975273"/>
    <lineage>
        <taxon>Bacteria</taxon>
        <taxon>Pseudomonadati</taxon>
        <taxon>Bacteroidota</taxon>
        <taxon>Cytophagia</taxon>
        <taxon>Cytophagales</taxon>
        <taxon>Cyclobacteriaceae</taxon>
        <taxon>Algoriphagus</taxon>
    </lineage>
</organism>
<evidence type="ECO:0000313" key="3">
    <source>
        <dbReference type="Proteomes" id="UP001206788"/>
    </source>
</evidence>
<protein>
    <submittedName>
        <fullName evidence="2">Porin</fullName>
    </submittedName>
</protein>
<sequence length="390" mass="41753">MKKIFLLTICICLSTSYKIFAQEEKEETPSVLTISGSVDAYFRTNFNAPNKGENMMAPASSFANLPGFSLGMANLIATYDGEKVGAVVDLVFGPRGEDAVFGSPLYSGGMAGSSQIINQLYVYWKATDKVTLTFGNFNTFLGYEVISPTGNFNYSTSYMFSYGPFSHTGLKADIALSDKFSFMAAVMNPTDLTEFNPFGSFIYGAQLGYSSGSGSTFLNLVYGDNDGKLVNDGALIPGQTSFGNTLQIDLTTGFDLSDFWYLGVNTTYNTTSSGQEFDGGDVLPLDGEGSGFYGFAGYLQARPSENFGLGLRGEYFNVFNGGLDGVVGLDDAGDGNVFAVTLSANAKIGNNLTIIPEIRLDSMGNDYFLNKDLAASKNLSSFLLAAVFAF</sequence>
<accession>A0ABT2G562</accession>
<feature type="chain" id="PRO_5045759898" evidence="1">
    <location>
        <begin position="22"/>
        <end position="390"/>
    </location>
</feature>
<dbReference type="Pfam" id="PF07642">
    <property type="entry name" value="BBP2"/>
    <property type="match status" value="1"/>
</dbReference>
<evidence type="ECO:0000256" key="1">
    <source>
        <dbReference type="SAM" id="SignalP"/>
    </source>
</evidence>
<dbReference type="RefSeq" id="WP_259414084.1">
    <property type="nucleotide sequence ID" value="NZ_JANWGH010000001.1"/>
</dbReference>
<dbReference type="EMBL" id="JANWGH010000001">
    <property type="protein sequence ID" value="MCS5490413.1"/>
    <property type="molecule type" value="Genomic_DNA"/>
</dbReference>
<dbReference type="InterPro" id="IPR011486">
    <property type="entry name" value="BBP2"/>
</dbReference>
<evidence type="ECO:0000313" key="2">
    <source>
        <dbReference type="EMBL" id="MCS5490413.1"/>
    </source>
</evidence>
<feature type="signal peptide" evidence="1">
    <location>
        <begin position="1"/>
        <end position="21"/>
    </location>
</feature>
<name>A0ABT2G562_9BACT</name>
<reference evidence="2 3" key="1">
    <citation type="submission" date="2022-08" db="EMBL/GenBank/DDBJ databases">
        <title>Algoriphagus sp. CAU 1643 isolated from mud.</title>
        <authorList>
            <person name="Kim W."/>
        </authorList>
    </citation>
    <scope>NUCLEOTIDE SEQUENCE [LARGE SCALE GENOMIC DNA]</scope>
    <source>
        <strain evidence="2 3">CAU 1643</strain>
    </source>
</reference>
<keyword evidence="1" id="KW-0732">Signal</keyword>
<keyword evidence="3" id="KW-1185">Reference proteome</keyword>
<dbReference type="SUPFAM" id="SSF56935">
    <property type="entry name" value="Porins"/>
    <property type="match status" value="1"/>
</dbReference>
<proteinExistence type="predicted"/>
<gene>
    <name evidence="2" type="ORF">NY014_08230</name>
</gene>
<dbReference type="Proteomes" id="UP001206788">
    <property type="component" value="Unassembled WGS sequence"/>
</dbReference>
<comment type="caution">
    <text evidence="2">The sequence shown here is derived from an EMBL/GenBank/DDBJ whole genome shotgun (WGS) entry which is preliminary data.</text>
</comment>